<accession>A0ABY9R9Q1</accession>
<keyword evidence="2" id="KW-1185">Reference proteome</keyword>
<proteinExistence type="predicted"/>
<protein>
    <submittedName>
        <fullName evidence="1">Thioredoxin family protein</fullName>
    </submittedName>
</protein>
<evidence type="ECO:0000313" key="1">
    <source>
        <dbReference type="EMBL" id="WMW77976.1"/>
    </source>
</evidence>
<organism evidence="1 2">
    <name type="scientific">Flavobacterium nakdongensis</name>
    <dbReference type="NCBI Taxonomy" id="3073563"/>
    <lineage>
        <taxon>Bacteria</taxon>
        <taxon>Pseudomonadati</taxon>
        <taxon>Bacteroidota</taxon>
        <taxon>Flavobacteriia</taxon>
        <taxon>Flavobacteriales</taxon>
        <taxon>Flavobacteriaceae</taxon>
        <taxon>Flavobacterium</taxon>
    </lineage>
</organism>
<dbReference type="Pfam" id="PF14595">
    <property type="entry name" value="Thioredoxin_9"/>
    <property type="match status" value="1"/>
</dbReference>
<reference evidence="1" key="1">
    <citation type="submission" date="2023-09" db="EMBL/GenBank/DDBJ databases">
        <title>Flavobacterium sp. 20NA77.7 isolated from freshwater.</title>
        <authorList>
            <person name="Le V."/>
            <person name="Ko S.-R."/>
            <person name="Ahn C.-Y."/>
            <person name="Oh H.-M."/>
        </authorList>
    </citation>
    <scope>NUCLEOTIDE SEQUENCE</scope>
    <source>
        <strain evidence="1">20NA77.7</strain>
    </source>
</reference>
<sequence length="201" mass="22942">MKKEIEQSLLHSFTYPEYRAHIAQLLTEGMATGHEQNADLVHYSELNQARMHRLDKTIQVLPEVVDFFSKLTIKQLWVVLAEGWCGDAANCIPVLHKIAEGTSLIDMKIILRDDNDAVMQHFLTNGARAIPKLLILDAETLNVIANWGPRPEPAKQLILDYKATYGIVDETAKIELQKWYLQDKGIAIQNEILKIYEQIHV</sequence>
<dbReference type="Proteomes" id="UP001180481">
    <property type="component" value="Chromosome"/>
</dbReference>
<name>A0ABY9R9Q1_9FLAO</name>
<dbReference type="Gene3D" id="3.40.30.10">
    <property type="entry name" value="Glutaredoxin"/>
    <property type="match status" value="1"/>
</dbReference>
<dbReference type="RefSeq" id="WP_309532303.1">
    <property type="nucleotide sequence ID" value="NZ_CP133721.1"/>
</dbReference>
<evidence type="ECO:0000313" key="2">
    <source>
        <dbReference type="Proteomes" id="UP001180481"/>
    </source>
</evidence>
<dbReference type="EMBL" id="CP133721">
    <property type="protein sequence ID" value="WMW77976.1"/>
    <property type="molecule type" value="Genomic_DNA"/>
</dbReference>
<gene>
    <name evidence="1" type="ORF">RF683_00595</name>
</gene>